<sequence>MMDRNGWGNGRAQRVAAGWLGDGQAERRMTEWISRAATDTTAIGIRVPADLGQLTMLRALAETVALIADFALDEVTDIRVALDEVATSLIIAAVPGSAIDCDFDYDRERMRVRVCAVTVDADTFDEGGFGWHVLETLTETIEAHRGTFDDKTGGYPTTVEFSRLRGEADVG</sequence>
<evidence type="ECO:0000313" key="2">
    <source>
        <dbReference type="Proteomes" id="UP000255467"/>
    </source>
</evidence>
<proteinExistence type="predicted"/>
<organism evidence="1 2">
    <name type="scientific">Nocardia otitidiscaviarum</name>
    <dbReference type="NCBI Taxonomy" id="1823"/>
    <lineage>
        <taxon>Bacteria</taxon>
        <taxon>Bacillati</taxon>
        <taxon>Actinomycetota</taxon>
        <taxon>Actinomycetes</taxon>
        <taxon>Mycobacteriales</taxon>
        <taxon>Nocardiaceae</taxon>
        <taxon>Nocardia</taxon>
    </lineage>
</organism>
<dbReference type="AlphaFoldDB" id="A0A379JLK4"/>
<dbReference type="InterPro" id="IPR036890">
    <property type="entry name" value="HATPase_C_sf"/>
</dbReference>
<name>A0A379JLK4_9NOCA</name>
<dbReference type="Gene3D" id="3.30.565.10">
    <property type="entry name" value="Histidine kinase-like ATPase, C-terminal domain"/>
    <property type="match status" value="1"/>
</dbReference>
<accession>A0A379JLK4</accession>
<evidence type="ECO:0008006" key="3">
    <source>
        <dbReference type="Google" id="ProtNLM"/>
    </source>
</evidence>
<dbReference type="STRING" id="1406858.GCA_000710895_01033"/>
<gene>
    <name evidence="1" type="ORF">NCTC1934_06441</name>
</gene>
<reference evidence="1 2" key="1">
    <citation type="submission" date="2018-06" db="EMBL/GenBank/DDBJ databases">
        <authorList>
            <consortium name="Pathogen Informatics"/>
            <person name="Doyle S."/>
        </authorList>
    </citation>
    <scope>NUCLEOTIDE SEQUENCE [LARGE SCALE GENOMIC DNA]</scope>
    <source>
        <strain evidence="1 2">NCTC1934</strain>
    </source>
</reference>
<protein>
    <recommendedName>
        <fullName evidence="3">Anti-sigma factor</fullName>
    </recommendedName>
</protein>
<dbReference type="Proteomes" id="UP000255467">
    <property type="component" value="Unassembled WGS sequence"/>
</dbReference>
<dbReference type="EMBL" id="UGRY01000006">
    <property type="protein sequence ID" value="SUD49091.1"/>
    <property type="molecule type" value="Genomic_DNA"/>
</dbReference>
<keyword evidence="2" id="KW-1185">Reference proteome</keyword>
<evidence type="ECO:0000313" key="1">
    <source>
        <dbReference type="EMBL" id="SUD49091.1"/>
    </source>
</evidence>